<dbReference type="PANTHER" id="PTHR27007">
    <property type="match status" value="1"/>
</dbReference>
<dbReference type="Gene3D" id="2.60.120.200">
    <property type="match status" value="1"/>
</dbReference>
<feature type="transmembrane region" description="Helical" evidence="20">
    <location>
        <begin position="54"/>
        <end position="76"/>
    </location>
</feature>
<keyword evidence="5 19" id="KW-0723">Serine/threonine-protein kinase</keyword>
<evidence type="ECO:0000259" key="21">
    <source>
        <dbReference type="PROSITE" id="PS50011"/>
    </source>
</evidence>
<sequence length="432" mass="47916">MYAGFSASTGNLLSNHYILAWSFSRSKERLQSLDLSNLPQVPLPREEKNKVSPLVIGLVVLLVIPVLIILGGVYLYRRNKYAEVKESWEKEYGPHRFSYKSLYKATNGFSKDCRIGKGGFGEVYRGTLPLSRRIAVKRLSHDAEQGMKQFVAEVVTMGNLQHRNLVPLLGYCRRIGELLLVSDYMPNGSLDQFLFHDQNASPSWLRRISVVKDIASALSYLHTGAKQVVLHRDIKASNVMLDSEFSGRLGDFGMAKFHDHGANLSATAAVGTIGYMAPELIITGPSVKTDVYAFGAFLLEVVCGRRPVEPELQVGKKYLVKWVCECWKQASLLETIDSRMGREFIPEEAEMVLKLGLLCTNAMPESRPTMGQVVQYLNMDLTLPDFSPETPGVGAFMPVSTEASPATVVVPSLRNSSFSISVTHTILDGYGR</sequence>
<evidence type="ECO:0000313" key="23">
    <source>
        <dbReference type="Proteomes" id="UP000467841"/>
    </source>
</evidence>
<dbReference type="PROSITE" id="PS00108">
    <property type="entry name" value="PROTEIN_KINASE_ST"/>
    <property type="match status" value="1"/>
</dbReference>
<dbReference type="EC" id="2.7.11.1" evidence="4"/>
<keyword evidence="15" id="KW-0675">Receptor</keyword>
<dbReference type="Gene3D" id="3.30.200.20">
    <property type="entry name" value="Phosphorylase Kinase, domain 1"/>
    <property type="match status" value="1"/>
</dbReference>
<dbReference type="AlphaFoldDB" id="A0A6D2IL16"/>
<evidence type="ECO:0000256" key="4">
    <source>
        <dbReference type="ARBA" id="ARBA00012513"/>
    </source>
</evidence>
<dbReference type="InterPro" id="IPR000719">
    <property type="entry name" value="Prot_kinase_dom"/>
</dbReference>
<dbReference type="PROSITE" id="PS50011">
    <property type="entry name" value="PROTEIN_KINASE_DOM"/>
    <property type="match status" value="1"/>
</dbReference>
<keyword evidence="14 20" id="KW-0472">Membrane</keyword>
<dbReference type="GO" id="GO:0030246">
    <property type="term" value="F:carbohydrate binding"/>
    <property type="evidence" value="ECO:0007669"/>
    <property type="project" value="UniProtKB-KW"/>
</dbReference>
<dbReference type="Proteomes" id="UP000467841">
    <property type="component" value="Unassembled WGS sequence"/>
</dbReference>
<dbReference type="GO" id="GO:0016020">
    <property type="term" value="C:membrane"/>
    <property type="evidence" value="ECO:0007669"/>
    <property type="project" value="UniProtKB-SubCell"/>
</dbReference>
<dbReference type="InterPro" id="IPR008271">
    <property type="entry name" value="Ser/Thr_kinase_AS"/>
</dbReference>
<dbReference type="FunFam" id="3.30.200.20:FF:000451">
    <property type="entry name" value="L-type lectin-domain containing receptor kinase I.9"/>
    <property type="match status" value="1"/>
</dbReference>
<dbReference type="InterPro" id="IPR050528">
    <property type="entry name" value="L-type_Lectin-RKs"/>
</dbReference>
<dbReference type="FunFam" id="1.10.510.10:FF:000108">
    <property type="entry name" value="L-type lectin-domain containing receptor kinase S.4"/>
    <property type="match status" value="1"/>
</dbReference>
<feature type="binding site" evidence="18">
    <location>
        <position position="137"/>
    </location>
    <ligand>
        <name>ATP</name>
        <dbReference type="ChEBI" id="CHEBI:30616"/>
    </ligand>
</feature>
<dbReference type="SUPFAM" id="SSF56112">
    <property type="entry name" value="Protein kinase-like (PK-like)"/>
    <property type="match status" value="1"/>
</dbReference>
<dbReference type="InterPro" id="IPR011009">
    <property type="entry name" value="Kinase-like_dom_sf"/>
</dbReference>
<evidence type="ECO:0000256" key="7">
    <source>
        <dbReference type="ARBA" id="ARBA00022692"/>
    </source>
</evidence>
<comment type="similarity">
    <text evidence="2">In the N-terminal section; belongs to the leguminous lectin family.</text>
</comment>
<keyword evidence="11" id="KW-0418">Kinase</keyword>
<dbReference type="Pfam" id="PF07714">
    <property type="entry name" value="PK_Tyr_Ser-Thr"/>
    <property type="match status" value="1"/>
</dbReference>
<evidence type="ECO:0000256" key="1">
    <source>
        <dbReference type="ARBA" id="ARBA00004479"/>
    </source>
</evidence>
<evidence type="ECO:0000256" key="19">
    <source>
        <dbReference type="RuleBase" id="RU000304"/>
    </source>
</evidence>
<dbReference type="PROSITE" id="PS00107">
    <property type="entry name" value="PROTEIN_KINASE_ATP"/>
    <property type="match status" value="1"/>
</dbReference>
<feature type="domain" description="Protein kinase" evidence="21">
    <location>
        <begin position="109"/>
        <end position="379"/>
    </location>
</feature>
<comment type="catalytic activity">
    <reaction evidence="16">
        <text>L-threonyl-[protein] + ATP = O-phospho-L-threonyl-[protein] + ADP + H(+)</text>
        <dbReference type="Rhea" id="RHEA:46608"/>
        <dbReference type="Rhea" id="RHEA-COMP:11060"/>
        <dbReference type="Rhea" id="RHEA-COMP:11605"/>
        <dbReference type="ChEBI" id="CHEBI:15378"/>
        <dbReference type="ChEBI" id="CHEBI:30013"/>
        <dbReference type="ChEBI" id="CHEBI:30616"/>
        <dbReference type="ChEBI" id="CHEBI:61977"/>
        <dbReference type="ChEBI" id="CHEBI:456216"/>
        <dbReference type="EC" id="2.7.11.1"/>
    </reaction>
</comment>
<keyword evidence="12 18" id="KW-0067">ATP-binding</keyword>
<evidence type="ECO:0000256" key="3">
    <source>
        <dbReference type="ARBA" id="ARBA00010217"/>
    </source>
</evidence>
<evidence type="ECO:0000256" key="11">
    <source>
        <dbReference type="ARBA" id="ARBA00022777"/>
    </source>
</evidence>
<evidence type="ECO:0000256" key="9">
    <source>
        <dbReference type="ARBA" id="ARBA00022734"/>
    </source>
</evidence>
<dbReference type="GO" id="GO:0005524">
    <property type="term" value="F:ATP binding"/>
    <property type="evidence" value="ECO:0007669"/>
    <property type="project" value="UniProtKB-UniRule"/>
</dbReference>
<evidence type="ECO:0000256" key="13">
    <source>
        <dbReference type="ARBA" id="ARBA00022989"/>
    </source>
</evidence>
<accession>A0A6D2IL16</accession>
<name>A0A6D2IL16_9BRAS</name>
<dbReference type="InterPro" id="IPR001245">
    <property type="entry name" value="Ser-Thr/Tyr_kinase_cat_dom"/>
</dbReference>
<keyword evidence="9" id="KW-0430">Lectin</keyword>
<dbReference type="GO" id="GO:0004674">
    <property type="term" value="F:protein serine/threonine kinase activity"/>
    <property type="evidence" value="ECO:0007669"/>
    <property type="project" value="UniProtKB-KW"/>
</dbReference>
<keyword evidence="7 20" id="KW-0812">Transmembrane</keyword>
<evidence type="ECO:0000256" key="20">
    <source>
        <dbReference type="SAM" id="Phobius"/>
    </source>
</evidence>
<comment type="catalytic activity">
    <reaction evidence="17">
        <text>L-seryl-[protein] + ATP = O-phospho-L-seryl-[protein] + ADP + H(+)</text>
        <dbReference type="Rhea" id="RHEA:17989"/>
        <dbReference type="Rhea" id="RHEA-COMP:9863"/>
        <dbReference type="Rhea" id="RHEA-COMP:11604"/>
        <dbReference type="ChEBI" id="CHEBI:15378"/>
        <dbReference type="ChEBI" id="CHEBI:29999"/>
        <dbReference type="ChEBI" id="CHEBI:30616"/>
        <dbReference type="ChEBI" id="CHEBI:83421"/>
        <dbReference type="ChEBI" id="CHEBI:456216"/>
        <dbReference type="EC" id="2.7.11.1"/>
    </reaction>
</comment>
<keyword evidence="6" id="KW-0808">Transferase</keyword>
<evidence type="ECO:0000313" key="22">
    <source>
        <dbReference type="EMBL" id="CAA7030948.1"/>
    </source>
</evidence>
<gene>
    <name evidence="22" type="ORF">MERR_LOCUS18183</name>
</gene>
<evidence type="ECO:0000256" key="15">
    <source>
        <dbReference type="ARBA" id="ARBA00023170"/>
    </source>
</evidence>
<comment type="subcellular location">
    <subcellularLocation>
        <location evidence="1">Membrane</location>
        <topology evidence="1">Single-pass type I membrane protein</topology>
    </subcellularLocation>
</comment>
<evidence type="ECO:0000256" key="16">
    <source>
        <dbReference type="ARBA" id="ARBA00047899"/>
    </source>
</evidence>
<dbReference type="InterPro" id="IPR013320">
    <property type="entry name" value="ConA-like_dom_sf"/>
</dbReference>
<dbReference type="GO" id="GO:0051707">
    <property type="term" value="P:response to other organism"/>
    <property type="evidence" value="ECO:0007669"/>
    <property type="project" value="UniProtKB-ARBA"/>
</dbReference>
<dbReference type="Gene3D" id="1.10.510.10">
    <property type="entry name" value="Transferase(Phosphotransferase) domain 1"/>
    <property type="match status" value="1"/>
</dbReference>
<protein>
    <recommendedName>
        <fullName evidence="4">non-specific serine/threonine protein kinase</fullName>
        <ecNumber evidence="4">2.7.11.1</ecNumber>
    </recommendedName>
</protein>
<dbReference type="SMART" id="SM00220">
    <property type="entry name" value="S_TKc"/>
    <property type="match status" value="1"/>
</dbReference>
<comment type="caution">
    <text evidence="22">The sequence shown here is derived from an EMBL/GenBank/DDBJ whole genome shotgun (WGS) entry which is preliminary data.</text>
</comment>
<evidence type="ECO:0000256" key="2">
    <source>
        <dbReference type="ARBA" id="ARBA00008536"/>
    </source>
</evidence>
<evidence type="ECO:0000256" key="12">
    <source>
        <dbReference type="ARBA" id="ARBA00022840"/>
    </source>
</evidence>
<dbReference type="OrthoDB" id="1086037at2759"/>
<evidence type="ECO:0000256" key="14">
    <source>
        <dbReference type="ARBA" id="ARBA00023136"/>
    </source>
</evidence>
<keyword evidence="23" id="KW-1185">Reference proteome</keyword>
<evidence type="ECO:0000256" key="6">
    <source>
        <dbReference type="ARBA" id="ARBA00022679"/>
    </source>
</evidence>
<keyword evidence="8" id="KW-0732">Signal</keyword>
<dbReference type="Pfam" id="PF00139">
    <property type="entry name" value="Lectin_legB"/>
    <property type="match status" value="1"/>
</dbReference>
<evidence type="ECO:0000256" key="17">
    <source>
        <dbReference type="ARBA" id="ARBA00048679"/>
    </source>
</evidence>
<organism evidence="22 23">
    <name type="scientific">Microthlaspi erraticum</name>
    <dbReference type="NCBI Taxonomy" id="1685480"/>
    <lineage>
        <taxon>Eukaryota</taxon>
        <taxon>Viridiplantae</taxon>
        <taxon>Streptophyta</taxon>
        <taxon>Embryophyta</taxon>
        <taxon>Tracheophyta</taxon>
        <taxon>Spermatophyta</taxon>
        <taxon>Magnoliopsida</taxon>
        <taxon>eudicotyledons</taxon>
        <taxon>Gunneridae</taxon>
        <taxon>Pentapetalae</taxon>
        <taxon>rosids</taxon>
        <taxon>malvids</taxon>
        <taxon>Brassicales</taxon>
        <taxon>Brassicaceae</taxon>
        <taxon>Coluteocarpeae</taxon>
        <taxon>Microthlaspi</taxon>
    </lineage>
</organism>
<keyword evidence="10 18" id="KW-0547">Nucleotide-binding</keyword>
<evidence type="ECO:0000256" key="8">
    <source>
        <dbReference type="ARBA" id="ARBA00022729"/>
    </source>
</evidence>
<dbReference type="InterPro" id="IPR017441">
    <property type="entry name" value="Protein_kinase_ATP_BS"/>
</dbReference>
<evidence type="ECO:0000256" key="5">
    <source>
        <dbReference type="ARBA" id="ARBA00022527"/>
    </source>
</evidence>
<keyword evidence="13 20" id="KW-1133">Transmembrane helix</keyword>
<dbReference type="CDD" id="cd14066">
    <property type="entry name" value="STKc_IRAK"/>
    <property type="match status" value="1"/>
</dbReference>
<evidence type="ECO:0000256" key="10">
    <source>
        <dbReference type="ARBA" id="ARBA00022741"/>
    </source>
</evidence>
<dbReference type="EMBL" id="CACVBM020001100">
    <property type="protein sequence ID" value="CAA7030948.1"/>
    <property type="molecule type" value="Genomic_DNA"/>
</dbReference>
<dbReference type="InterPro" id="IPR001220">
    <property type="entry name" value="Legume_lectin_dom"/>
</dbReference>
<proteinExistence type="inferred from homology"/>
<comment type="similarity">
    <text evidence="3">In the C-terminal section; belongs to the protein kinase superfamily. Ser/Thr protein kinase family.</text>
</comment>
<reference evidence="22" key="1">
    <citation type="submission" date="2020-01" db="EMBL/GenBank/DDBJ databases">
        <authorList>
            <person name="Mishra B."/>
        </authorList>
    </citation>
    <scope>NUCLEOTIDE SEQUENCE [LARGE SCALE GENOMIC DNA]</scope>
</reference>
<dbReference type="SUPFAM" id="SSF49899">
    <property type="entry name" value="Concanavalin A-like lectins/glucanases"/>
    <property type="match status" value="1"/>
</dbReference>
<dbReference type="GO" id="GO:0006952">
    <property type="term" value="P:defense response"/>
    <property type="evidence" value="ECO:0007669"/>
    <property type="project" value="UniProtKB-ARBA"/>
</dbReference>
<evidence type="ECO:0000256" key="18">
    <source>
        <dbReference type="PROSITE-ProRule" id="PRU10141"/>
    </source>
</evidence>
<comment type="similarity">
    <text evidence="19">Belongs to the protein kinase superfamily.</text>
</comment>